<evidence type="ECO:0000313" key="1">
    <source>
        <dbReference type="EMBL" id="TJY44398.1"/>
    </source>
</evidence>
<evidence type="ECO:0000313" key="2">
    <source>
        <dbReference type="Proteomes" id="UP000309673"/>
    </source>
</evidence>
<sequence>MEHEMVSLSGVRIYGDYFWRDFRLIVETDGFAAHAENMTRDRFSFERMRIRTFALYGYRYMPFSWDELDKKPEMCRRTLYELLGRYSTNTGEDFMELLVYERELLRYALRLGRPFRMTDVCYCLQLGHIASRRVVRSMLNKKLIVSTGQGTQRLHEFQLTAKAADLLLL</sequence>
<gene>
    <name evidence="1" type="ORF">E5161_03185</name>
</gene>
<evidence type="ECO:0008006" key="3">
    <source>
        <dbReference type="Google" id="ProtNLM"/>
    </source>
</evidence>
<dbReference type="RefSeq" id="WP_136776207.1">
    <property type="nucleotide sequence ID" value="NZ_SUPK01000001.1"/>
</dbReference>
<comment type="caution">
    <text evidence="1">The sequence shown here is derived from an EMBL/GenBank/DDBJ whole genome shotgun (WGS) entry which is preliminary data.</text>
</comment>
<reference evidence="1 2" key="1">
    <citation type="submission" date="2019-04" db="EMBL/GenBank/DDBJ databases">
        <title>Cohnella sp. nov., isolated from soil.</title>
        <authorList>
            <person name="Kim W."/>
        </authorList>
    </citation>
    <scope>NUCLEOTIDE SEQUENCE [LARGE SCALE GENOMIC DNA]</scope>
    <source>
        <strain evidence="1 2">CAU 1483</strain>
    </source>
</reference>
<proteinExistence type="predicted"/>
<dbReference type="AlphaFoldDB" id="A0A4U0FHI7"/>
<keyword evidence="2" id="KW-1185">Reference proteome</keyword>
<organism evidence="1 2">
    <name type="scientific">Cohnella pontilimi</name>
    <dbReference type="NCBI Taxonomy" id="2564100"/>
    <lineage>
        <taxon>Bacteria</taxon>
        <taxon>Bacillati</taxon>
        <taxon>Bacillota</taxon>
        <taxon>Bacilli</taxon>
        <taxon>Bacillales</taxon>
        <taxon>Paenibacillaceae</taxon>
        <taxon>Cohnella</taxon>
    </lineage>
</organism>
<name>A0A4U0FHI7_9BACL</name>
<dbReference type="EMBL" id="SUPK01000001">
    <property type="protein sequence ID" value="TJY44398.1"/>
    <property type="molecule type" value="Genomic_DNA"/>
</dbReference>
<accession>A0A4U0FHI7</accession>
<protein>
    <recommendedName>
        <fullName evidence="3">DUF559 domain-containing protein</fullName>
    </recommendedName>
</protein>
<dbReference type="OrthoDB" id="2579926at2"/>
<dbReference type="Proteomes" id="UP000309673">
    <property type="component" value="Unassembled WGS sequence"/>
</dbReference>